<dbReference type="GO" id="GO:0004803">
    <property type="term" value="F:transposase activity"/>
    <property type="evidence" value="ECO:0007669"/>
    <property type="project" value="InterPro"/>
</dbReference>
<protein>
    <submittedName>
        <fullName evidence="4">Transposase</fullName>
    </submittedName>
</protein>
<dbReference type="InterPro" id="IPR055247">
    <property type="entry name" value="InsJ-like_HTH"/>
</dbReference>
<reference evidence="5" key="1">
    <citation type="submission" date="2010-03" db="EMBL/GenBank/DDBJ databases">
        <title>Complete sequence of Mobiluncus curtisii ATCC 43063.</title>
        <authorList>
            <person name="Muzny D."/>
            <person name="Qin X."/>
            <person name="Deng J."/>
            <person name="Jiang H."/>
            <person name="Liu Y."/>
            <person name="Qu J."/>
            <person name="Song X.-Z."/>
            <person name="Zhang L."/>
            <person name="Thornton R."/>
            <person name="Coyle M."/>
            <person name="Francisco L."/>
            <person name="Jackson L."/>
            <person name="Javaid M."/>
            <person name="Korchina V."/>
            <person name="Kovar C."/>
            <person name="Mata R."/>
            <person name="Mathew T."/>
            <person name="Ngo R."/>
            <person name="Nguyen L."/>
            <person name="Nguyen N."/>
            <person name="Okwuonu G."/>
            <person name="Ongeri F."/>
            <person name="Pham C."/>
            <person name="Simmons D."/>
            <person name="Wilczek-Boney K."/>
            <person name="Hale W."/>
            <person name="Jakkamsetti A."/>
            <person name="Pham P."/>
            <person name="Ruth R."/>
            <person name="San Lucas F."/>
            <person name="Warren J."/>
            <person name="Zhang J."/>
            <person name="Zhao Z."/>
            <person name="Zhou C."/>
            <person name="Zhu D."/>
            <person name="Lee S."/>
            <person name="Bess C."/>
            <person name="Blankenburg K."/>
            <person name="Forbes L."/>
            <person name="Fu Q."/>
            <person name="Gubbala S."/>
            <person name="Hirani K."/>
            <person name="Jayaseelan J.C."/>
            <person name="Lara F."/>
            <person name="Munidasa M."/>
            <person name="Palculict T."/>
            <person name="Patil S."/>
            <person name="Pu L.-L."/>
            <person name="Saada N."/>
            <person name="Tang L."/>
            <person name="Weissenberger G."/>
            <person name="Zhu Y."/>
            <person name="Hemphill L."/>
            <person name="Shang Y."/>
            <person name="Youmans B."/>
            <person name="Ayvaz T."/>
            <person name="Ross M."/>
            <person name="Santibanez J."/>
            <person name="Aqrawi P."/>
            <person name="Gross S."/>
            <person name="Joshi V."/>
            <person name="Fowler G."/>
            <person name="Nazareth L."/>
            <person name="Reid J."/>
            <person name="Worley K."/>
            <person name="Petrosino J."/>
            <person name="Highlander S."/>
            <person name="Gibbs R."/>
            <person name="Gibbs R."/>
        </authorList>
    </citation>
    <scope>NUCLEOTIDE SEQUENCE [LARGE SCALE GENOMIC DNA]</scope>
    <source>
        <strain evidence="5">ATCC 43553</strain>
    </source>
</reference>
<comment type="similarity">
    <text evidence="1">Belongs to the IS150/IS1296 orfA family.</text>
</comment>
<evidence type="ECO:0000313" key="4">
    <source>
        <dbReference type="EMBL" id="EFF72953.1"/>
    </source>
</evidence>
<evidence type="ECO:0000313" key="5">
    <source>
        <dbReference type="Proteomes" id="UP000004510"/>
    </source>
</evidence>
<dbReference type="InterPro" id="IPR052057">
    <property type="entry name" value="IS150/IS1296_orfA-like"/>
</dbReference>
<dbReference type="InterPro" id="IPR002514">
    <property type="entry name" value="Transposase_8"/>
</dbReference>
<dbReference type="EMBL" id="ADMS01000133">
    <property type="protein sequence ID" value="EFF72953.1"/>
    <property type="molecule type" value="Genomic_DNA"/>
</dbReference>
<dbReference type="RefSeq" id="WP_006221908.1">
    <property type="nucleotide sequence ID" value="NZ_GG770429.1"/>
</dbReference>
<feature type="region of interest" description="Disordered" evidence="2">
    <location>
        <begin position="106"/>
        <end position="130"/>
    </location>
</feature>
<evidence type="ECO:0000256" key="1">
    <source>
        <dbReference type="ARBA" id="ARBA00038232"/>
    </source>
</evidence>
<dbReference type="PANTHER" id="PTHR33795">
    <property type="entry name" value="INSERTION ELEMENT IS150 PROTEIN INSJ"/>
    <property type="match status" value="1"/>
</dbReference>
<evidence type="ECO:0000259" key="3">
    <source>
        <dbReference type="Pfam" id="PF13518"/>
    </source>
</evidence>
<dbReference type="AlphaFoldDB" id="D4XJR0"/>
<dbReference type="PANTHER" id="PTHR33795:SF1">
    <property type="entry name" value="INSERTION ELEMENT IS150 PROTEIN INSJ"/>
    <property type="match status" value="1"/>
</dbReference>
<dbReference type="InterPro" id="IPR036388">
    <property type="entry name" value="WH-like_DNA-bd_sf"/>
</dbReference>
<dbReference type="SUPFAM" id="SSF46689">
    <property type="entry name" value="Homeodomain-like"/>
    <property type="match status" value="2"/>
</dbReference>
<name>D4XJR0_9BURK</name>
<gene>
    <name evidence="4" type="ORF">HMPREF0004_5707</name>
</gene>
<dbReference type="HOGENOM" id="CLU_027402_17_0_4"/>
<dbReference type="PATRIC" id="fig|742159.3.peg.5549"/>
<dbReference type="Gene3D" id="1.10.10.10">
    <property type="entry name" value="Winged helix-like DNA-binding domain superfamily/Winged helix DNA-binding domain"/>
    <property type="match status" value="2"/>
</dbReference>
<dbReference type="GO" id="GO:0006313">
    <property type="term" value="P:DNA transposition"/>
    <property type="evidence" value="ECO:0007669"/>
    <property type="project" value="InterPro"/>
</dbReference>
<dbReference type="eggNOG" id="COG2963">
    <property type="taxonomic scope" value="Bacteria"/>
</dbReference>
<feature type="domain" description="Insertion element IS150 protein InsJ-like helix-turn-helix" evidence="3">
    <location>
        <begin position="63"/>
        <end position="116"/>
    </location>
</feature>
<evidence type="ECO:0000256" key="2">
    <source>
        <dbReference type="SAM" id="MobiDB-lite"/>
    </source>
</evidence>
<dbReference type="InterPro" id="IPR009057">
    <property type="entry name" value="Homeodomain-like_sf"/>
</dbReference>
<dbReference type="GO" id="GO:0003677">
    <property type="term" value="F:DNA binding"/>
    <property type="evidence" value="ECO:0007669"/>
    <property type="project" value="InterPro"/>
</dbReference>
<proteinExistence type="inferred from homology"/>
<organism evidence="4 5">
    <name type="scientific">Achromobacter piechaudii ATCC 43553</name>
    <dbReference type="NCBI Taxonomy" id="742159"/>
    <lineage>
        <taxon>Bacteria</taxon>
        <taxon>Pseudomonadati</taxon>
        <taxon>Pseudomonadota</taxon>
        <taxon>Betaproteobacteria</taxon>
        <taxon>Burkholderiales</taxon>
        <taxon>Alcaligenaceae</taxon>
        <taxon>Achromobacter</taxon>
    </lineage>
</organism>
<dbReference type="OrthoDB" id="9765502at2"/>
<dbReference type="Pfam" id="PF01527">
    <property type="entry name" value="HTH_Tnp_1"/>
    <property type="match status" value="1"/>
</dbReference>
<sequence>MAKYDERFKLSAVRRYLAQGGGSKTIAASLGIDHSQLRRWAAAYQSHGRAGLAKKCSHYDAQFKLRVLKRAQREGLSDREVAGLYDIRSPGSIAKWRAQYDEHGMGALEPNPKGRKPMPHKPAPEPVSKEMTLEELQKELAYLRAENDYLKKMKALIEAEKTKALVGKRKWSKD</sequence>
<dbReference type="Pfam" id="PF13518">
    <property type="entry name" value="HTH_28"/>
    <property type="match status" value="1"/>
</dbReference>
<accession>D4XJR0</accession>
<comment type="caution">
    <text evidence="4">The sequence shown here is derived from an EMBL/GenBank/DDBJ whole genome shotgun (WGS) entry which is preliminary data.</text>
</comment>
<dbReference type="Proteomes" id="UP000004510">
    <property type="component" value="Unassembled WGS sequence"/>
</dbReference>